<proteinExistence type="predicted"/>
<evidence type="ECO:0000313" key="1">
    <source>
        <dbReference type="EMBL" id="RRK32082.1"/>
    </source>
</evidence>
<keyword evidence="2" id="KW-1185">Reference proteome</keyword>
<name>A0A3R8JMB9_9FIRM</name>
<evidence type="ECO:0000313" key="2">
    <source>
        <dbReference type="Proteomes" id="UP000274920"/>
    </source>
</evidence>
<accession>A0A3R8JMB9</accession>
<comment type="caution">
    <text evidence="1">The sequence shown here is derived from an EMBL/GenBank/DDBJ whole genome shotgun (WGS) entry which is preliminary data.</text>
</comment>
<protein>
    <submittedName>
        <fullName evidence="1">Uncharacterized protein</fullName>
    </submittedName>
</protein>
<dbReference type="Proteomes" id="UP000274920">
    <property type="component" value="Unassembled WGS sequence"/>
</dbReference>
<reference evidence="1" key="1">
    <citation type="submission" date="2018-10" db="EMBL/GenBank/DDBJ databases">
        <title>Schaedlerella arabinophila gen. nov. sp. nov., isolated from the mouse intestinal tract and comparative analysis with the genome of the closely related altered Schaedler flora strain ASF502.</title>
        <authorList>
            <person name="Miyake S."/>
            <person name="Soh M."/>
            <person name="Seedorf H."/>
        </authorList>
    </citation>
    <scope>NUCLEOTIDE SEQUENCE [LARGE SCALE GENOMIC DNA]</scope>
    <source>
        <strain evidence="1">DSM 106076</strain>
    </source>
</reference>
<dbReference type="AlphaFoldDB" id="A0A3R8JMB9"/>
<dbReference type="EMBL" id="RHJS01000002">
    <property type="protein sequence ID" value="RRK32082.1"/>
    <property type="molecule type" value="Genomic_DNA"/>
</dbReference>
<sequence>MKEKYIQLPPLSVDLPAELVGMIWLYAKMPKDRRSMFLEFMNVNVYGNAEDISKTELSRIINETDRDLEPDLSEYVELMKKFFGILLSQACETAGFVYQHYCVEGKSLEEISREYQMDEESLRLIAQYYELTGESIRLREDGYSQ</sequence>
<gene>
    <name evidence="1" type="ORF">EBB54_12405</name>
</gene>
<organism evidence="1 2">
    <name type="scientific">Schaedlerella arabinosiphila</name>
    <dbReference type="NCBI Taxonomy" id="2044587"/>
    <lineage>
        <taxon>Bacteria</taxon>
        <taxon>Bacillati</taxon>
        <taxon>Bacillota</taxon>
        <taxon>Clostridia</taxon>
        <taxon>Lachnospirales</taxon>
        <taxon>Lachnospiraceae</taxon>
        <taxon>Schaedlerella</taxon>
    </lineage>
</organism>